<proteinExistence type="predicted"/>
<accession>A0AAD6LEI3</accession>
<reference evidence="2" key="1">
    <citation type="journal article" date="2023" name="Mol. Ecol. Resour.">
        <title>Chromosome-level genome assembly of a triploid poplar Populus alba 'Berolinensis'.</title>
        <authorList>
            <person name="Chen S."/>
            <person name="Yu Y."/>
            <person name="Wang X."/>
            <person name="Wang S."/>
            <person name="Zhang T."/>
            <person name="Zhou Y."/>
            <person name="He R."/>
            <person name="Meng N."/>
            <person name="Wang Y."/>
            <person name="Liu W."/>
            <person name="Liu Z."/>
            <person name="Liu J."/>
            <person name="Guo Q."/>
            <person name="Huang H."/>
            <person name="Sederoff R.R."/>
            <person name="Wang G."/>
            <person name="Qu G."/>
            <person name="Chen S."/>
        </authorList>
    </citation>
    <scope>NUCLEOTIDE SEQUENCE</scope>
    <source>
        <strain evidence="2">SC-2020</strain>
    </source>
</reference>
<feature type="region of interest" description="Disordered" evidence="1">
    <location>
        <begin position="53"/>
        <end position="74"/>
    </location>
</feature>
<evidence type="ECO:0000313" key="3">
    <source>
        <dbReference type="Proteomes" id="UP001164929"/>
    </source>
</evidence>
<dbReference type="AlphaFoldDB" id="A0AAD6LEI3"/>
<feature type="region of interest" description="Disordered" evidence="1">
    <location>
        <begin position="132"/>
        <end position="178"/>
    </location>
</feature>
<dbReference type="EMBL" id="JAQIZT010000017">
    <property type="protein sequence ID" value="KAJ6959242.1"/>
    <property type="molecule type" value="Genomic_DNA"/>
</dbReference>
<feature type="compositionally biased region" description="Basic and acidic residues" evidence="1">
    <location>
        <begin position="144"/>
        <end position="178"/>
    </location>
</feature>
<keyword evidence="3" id="KW-1185">Reference proteome</keyword>
<comment type="caution">
    <text evidence="2">The sequence shown here is derived from an EMBL/GenBank/DDBJ whole genome shotgun (WGS) entry which is preliminary data.</text>
</comment>
<dbReference type="Proteomes" id="UP001164929">
    <property type="component" value="Chromosome 17"/>
</dbReference>
<evidence type="ECO:0000256" key="1">
    <source>
        <dbReference type="SAM" id="MobiDB-lite"/>
    </source>
</evidence>
<organism evidence="2 3">
    <name type="scientific">Populus alba x Populus x berolinensis</name>
    <dbReference type="NCBI Taxonomy" id="444605"/>
    <lineage>
        <taxon>Eukaryota</taxon>
        <taxon>Viridiplantae</taxon>
        <taxon>Streptophyta</taxon>
        <taxon>Embryophyta</taxon>
        <taxon>Tracheophyta</taxon>
        <taxon>Spermatophyta</taxon>
        <taxon>Magnoliopsida</taxon>
        <taxon>eudicotyledons</taxon>
        <taxon>Gunneridae</taxon>
        <taxon>Pentapetalae</taxon>
        <taxon>rosids</taxon>
        <taxon>fabids</taxon>
        <taxon>Malpighiales</taxon>
        <taxon>Salicaceae</taxon>
        <taxon>Saliceae</taxon>
        <taxon>Populus</taxon>
    </lineage>
</organism>
<sequence length="178" mass="19452">MGRIKVPTSGIRALPPELAMMDESSECRTKGGGPPQANHDVIRGSALLDRRCAPGASRTCPGSNTKKEDGRGRVSVLETRDRASACVVVDKDRFRQSEKQMTVKKSKMDFCRSWMSYGHVVGLPGSGYGEGCSSEGVGHANFANDEKEHDPPQNSRRESSRPREEKGAESTEREVELT</sequence>
<evidence type="ECO:0000313" key="2">
    <source>
        <dbReference type="EMBL" id="KAJ6959242.1"/>
    </source>
</evidence>
<feature type="compositionally biased region" description="Basic and acidic residues" evidence="1">
    <location>
        <begin position="65"/>
        <end position="74"/>
    </location>
</feature>
<name>A0AAD6LEI3_9ROSI</name>
<gene>
    <name evidence="2" type="ORF">NC653_037530</name>
</gene>
<protein>
    <submittedName>
        <fullName evidence="2">Uncharacterized protein</fullName>
    </submittedName>
</protein>